<dbReference type="SUPFAM" id="SSF53167">
    <property type="entry name" value="Purine and uridine phosphorylases"/>
    <property type="match status" value="1"/>
</dbReference>
<sequence length="328" mass="36328">MVNSNDEDLEVCDYTIGWISTTDDEYIAATWVVDELHEPNTSLRRLNDQRKFDYQLGRMGNHNVVICIPATGPEFTVAAVIDDMLLTFTSLRFVLLVGTASGVPPVKNNHEGIDEHAADVRLGDVVIGTSIVVPYSRGAVQTPGTELKHQPSRTISTGITEFKRRLAGGLGIGLSLSSLVEQICMTDDHFKCPHPQSDCLYQTEYAHIPRCCECLVPSPKQVLVTISRPQRTQDREFQVHYGAVGFVDQRIMDAGIRNELSLENNVLCFQTGTTDVTTKIDCLPIRGLCDYADSHQYRGWSGYAALTAAVYAKEFLGSVTEYMVSGMR</sequence>
<proteinExistence type="predicted"/>
<dbReference type="GeneID" id="37110892"/>
<dbReference type="Proteomes" id="UP000246702">
    <property type="component" value="Unassembled WGS sequence"/>
</dbReference>
<reference evidence="1 2" key="1">
    <citation type="submission" date="2016-12" db="EMBL/GenBank/DDBJ databases">
        <title>The genomes of Aspergillus section Nigri reveals drivers in fungal speciation.</title>
        <authorList>
            <consortium name="DOE Joint Genome Institute"/>
            <person name="Vesth T.C."/>
            <person name="Nybo J."/>
            <person name="Theobald S."/>
            <person name="Brandl J."/>
            <person name="Frisvad J.C."/>
            <person name="Nielsen K.F."/>
            <person name="Lyhne E.K."/>
            <person name="Kogle M.E."/>
            <person name="Kuo A."/>
            <person name="Riley R."/>
            <person name="Clum A."/>
            <person name="Nolan M."/>
            <person name="Lipzen A."/>
            <person name="Salamov A."/>
            <person name="Henrissat B."/>
            <person name="Wiebenga A."/>
            <person name="De Vries R.P."/>
            <person name="Grigoriev I.V."/>
            <person name="Mortensen U.H."/>
            <person name="Andersen M.R."/>
            <person name="Baker S.E."/>
        </authorList>
    </citation>
    <scope>NUCLEOTIDE SEQUENCE [LARGE SCALE GENOMIC DNA]</scope>
    <source>
        <strain evidence="1 2">CBS 115572</strain>
    </source>
</reference>
<dbReference type="RefSeq" id="XP_025461651.1">
    <property type="nucleotide sequence ID" value="XM_025608749.1"/>
</dbReference>
<evidence type="ECO:0008006" key="3">
    <source>
        <dbReference type="Google" id="ProtNLM"/>
    </source>
</evidence>
<dbReference type="Gene3D" id="3.40.50.1580">
    <property type="entry name" value="Nucleoside phosphorylase domain"/>
    <property type="match status" value="1"/>
</dbReference>
<dbReference type="InterPro" id="IPR035994">
    <property type="entry name" value="Nucleoside_phosphorylase_sf"/>
</dbReference>
<comment type="caution">
    <text evidence="1">The sequence shown here is derived from an EMBL/GenBank/DDBJ whole genome shotgun (WGS) entry which is preliminary data.</text>
</comment>
<protein>
    <recommendedName>
        <fullName evidence="3">Nucleoside phosphorylase domain-containing protein</fullName>
    </recommendedName>
</protein>
<accession>A0A317V0N7</accession>
<name>A0A317V0N7_9EURO</name>
<organism evidence="1 2">
    <name type="scientific">Aspergillus sclerotioniger CBS 115572</name>
    <dbReference type="NCBI Taxonomy" id="1450535"/>
    <lineage>
        <taxon>Eukaryota</taxon>
        <taxon>Fungi</taxon>
        <taxon>Dikarya</taxon>
        <taxon>Ascomycota</taxon>
        <taxon>Pezizomycotina</taxon>
        <taxon>Eurotiomycetes</taxon>
        <taxon>Eurotiomycetidae</taxon>
        <taxon>Eurotiales</taxon>
        <taxon>Aspergillaceae</taxon>
        <taxon>Aspergillus</taxon>
        <taxon>Aspergillus subgen. Circumdati</taxon>
    </lineage>
</organism>
<dbReference type="EMBL" id="MSFK01000052">
    <property type="protein sequence ID" value="PWY66387.1"/>
    <property type="molecule type" value="Genomic_DNA"/>
</dbReference>
<feature type="non-terminal residue" evidence="1">
    <location>
        <position position="328"/>
    </location>
</feature>
<keyword evidence="2" id="KW-1185">Reference proteome</keyword>
<dbReference type="GO" id="GO:0003824">
    <property type="term" value="F:catalytic activity"/>
    <property type="evidence" value="ECO:0007669"/>
    <property type="project" value="InterPro"/>
</dbReference>
<dbReference type="PANTHER" id="PTHR46082">
    <property type="entry name" value="ATP/GTP-BINDING PROTEIN-RELATED"/>
    <property type="match status" value="1"/>
</dbReference>
<dbReference type="PANTHER" id="PTHR46082:SF6">
    <property type="entry name" value="AAA+ ATPASE DOMAIN-CONTAINING PROTEIN-RELATED"/>
    <property type="match status" value="1"/>
</dbReference>
<dbReference type="InterPro" id="IPR053137">
    <property type="entry name" value="NLR-like"/>
</dbReference>
<evidence type="ECO:0000313" key="1">
    <source>
        <dbReference type="EMBL" id="PWY66387.1"/>
    </source>
</evidence>
<dbReference type="GO" id="GO:0009116">
    <property type="term" value="P:nucleoside metabolic process"/>
    <property type="evidence" value="ECO:0007669"/>
    <property type="project" value="InterPro"/>
</dbReference>
<gene>
    <name evidence="1" type="ORF">BO94DRAFT_479537</name>
</gene>
<dbReference type="STRING" id="1450535.A0A317V0N7"/>
<dbReference type="AlphaFoldDB" id="A0A317V0N7"/>
<dbReference type="OrthoDB" id="1577640at2759"/>
<evidence type="ECO:0000313" key="2">
    <source>
        <dbReference type="Proteomes" id="UP000246702"/>
    </source>
</evidence>